<gene>
    <name evidence="6" type="primary">LOC109471698</name>
</gene>
<evidence type="ECO:0000313" key="6">
    <source>
        <dbReference type="RefSeq" id="XP_019626595.1"/>
    </source>
</evidence>
<protein>
    <submittedName>
        <fullName evidence="6">Nicotinamide N-methyltransferase-like</fullName>
    </submittedName>
</protein>
<dbReference type="FunFam" id="3.40.50.150:FF:000810">
    <property type="entry name" value="Uncharacterized protein"/>
    <property type="match status" value="1"/>
</dbReference>
<dbReference type="KEGG" id="bbel:109471698"/>
<dbReference type="InterPro" id="IPR053384">
    <property type="entry name" value="SAM-dep_methyltransferase"/>
</dbReference>
<dbReference type="InterPro" id="IPR029063">
    <property type="entry name" value="SAM-dependent_MTases_sf"/>
</dbReference>
<dbReference type="GO" id="GO:0005829">
    <property type="term" value="C:cytosol"/>
    <property type="evidence" value="ECO:0007669"/>
    <property type="project" value="TreeGrafter"/>
</dbReference>
<dbReference type="PANTHER" id="PTHR10867:SF17">
    <property type="entry name" value="NICOTINAMIDE N-METHYLTRANSFERASE"/>
    <property type="match status" value="1"/>
</dbReference>
<dbReference type="NCBIfam" id="NF041360">
    <property type="entry name" value="GntF_guanitoxin"/>
    <property type="match status" value="1"/>
</dbReference>
<dbReference type="SUPFAM" id="SSF53335">
    <property type="entry name" value="S-adenosyl-L-methionine-dependent methyltransferases"/>
    <property type="match status" value="1"/>
</dbReference>
<dbReference type="Pfam" id="PF01234">
    <property type="entry name" value="NNMT_PNMT_TEMT"/>
    <property type="match status" value="1"/>
</dbReference>
<keyword evidence="5" id="KW-1185">Reference proteome</keyword>
<dbReference type="GeneID" id="109471698"/>
<dbReference type="Gene3D" id="3.40.50.150">
    <property type="entry name" value="Vaccinia Virus protein VP39"/>
    <property type="match status" value="1"/>
</dbReference>
<proteinExistence type="inferred from homology"/>
<keyword evidence="2" id="KW-0489">Methyltransferase</keyword>
<evidence type="ECO:0000256" key="2">
    <source>
        <dbReference type="ARBA" id="ARBA00022603"/>
    </source>
</evidence>
<dbReference type="OrthoDB" id="10050085at2759"/>
<keyword evidence="4" id="KW-0949">S-adenosyl-L-methionine</keyword>
<evidence type="ECO:0000256" key="1">
    <source>
        <dbReference type="ARBA" id="ARBA00007996"/>
    </source>
</evidence>
<sequence length="264" mass="29587">MADADVPLRMPGEDYVRFFQPRGLLDTYYRDFPQQDDGKDFRHWLIKTHHQTFLSGQFKGQRLLDVGTGPNIISVLSASKYFPDITCSDYLQTCRDELNTWFQDDPGAFDFGSYMQYLSKMEGGSTTPDDIASRLRSAVKAVLPCDVTQPNPLAPQSSEPFDVVVSSLCVDSACKTKEEYCACLGNLASLVKSGGGLILIGTLNGTIYMVGKEIFYNVPIDEKFLRESLEKFGFTNIKIKQHFNNLDVDVADLSAFFYLTARKA</sequence>
<accession>A0A6P4YBU1</accession>
<reference evidence="6" key="1">
    <citation type="submission" date="2025-08" db="UniProtKB">
        <authorList>
            <consortium name="RefSeq"/>
        </authorList>
    </citation>
    <scope>IDENTIFICATION</scope>
    <source>
        <tissue evidence="6">Gonad</tissue>
    </source>
</reference>
<dbReference type="GO" id="GO:0008170">
    <property type="term" value="F:N-methyltransferase activity"/>
    <property type="evidence" value="ECO:0007669"/>
    <property type="project" value="TreeGrafter"/>
</dbReference>
<evidence type="ECO:0000313" key="5">
    <source>
        <dbReference type="Proteomes" id="UP000515135"/>
    </source>
</evidence>
<name>A0A6P4YBU1_BRABE</name>
<evidence type="ECO:0000256" key="4">
    <source>
        <dbReference type="ARBA" id="ARBA00022691"/>
    </source>
</evidence>
<dbReference type="PROSITE" id="PS51681">
    <property type="entry name" value="SAM_MT_NNMT_PNMT_TEMT"/>
    <property type="match status" value="1"/>
</dbReference>
<organism evidence="5 6">
    <name type="scientific">Branchiostoma belcheri</name>
    <name type="common">Amphioxus</name>
    <dbReference type="NCBI Taxonomy" id="7741"/>
    <lineage>
        <taxon>Eukaryota</taxon>
        <taxon>Metazoa</taxon>
        <taxon>Chordata</taxon>
        <taxon>Cephalochordata</taxon>
        <taxon>Leptocardii</taxon>
        <taxon>Amphioxiformes</taxon>
        <taxon>Branchiostomatidae</taxon>
        <taxon>Branchiostoma</taxon>
    </lineage>
</organism>
<evidence type="ECO:0000256" key="3">
    <source>
        <dbReference type="ARBA" id="ARBA00022679"/>
    </source>
</evidence>
<dbReference type="AlphaFoldDB" id="A0A6P4YBU1"/>
<dbReference type="Proteomes" id="UP000515135">
    <property type="component" value="Unplaced"/>
</dbReference>
<dbReference type="GO" id="GO:0032259">
    <property type="term" value="P:methylation"/>
    <property type="evidence" value="ECO:0007669"/>
    <property type="project" value="UniProtKB-KW"/>
</dbReference>
<keyword evidence="3" id="KW-0808">Transferase</keyword>
<dbReference type="RefSeq" id="XP_019626595.1">
    <property type="nucleotide sequence ID" value="XM_019771036.1"/>
</dbReference>
<comment type="similarity">
    <text evidence="1">Belongs to the class I-like SAM-binding methyltransferase superfamily. NNMT/PNMT/TEMT family.</text>
</comment>
<dbReference type="PANTHER" id="PTHR10867">
    <property type="entry name" value="NNMT/PNMT/TEMT FAMILY MEMBER"/>
    <property type="match status" value="1"/>
</dbReference>
<dbReference type="InterPro" id="IPR000940">
    <property type="entry name" value="NNMT_TEMT_trans"/>
</dbReference>